<feature type="region of interest" description="Disordered" evidence="5">
    <location>
        <begin position="1"/>
        <end position="48"/>
    </location>
</feature>
<dbReference type="InterPro" id="IPR000644">
    <property type="entry name" value="CBS_dom"/>
</dbReference>
<dbReference type="RefSeq" id="XP_014566759.1">
    <property type="nucleotide sequence ID" value="XM_014711273.1"/>
</dbReference>
<gene>
    <name evidence="7" type="primary">Mo02989</name>
    <name evidence="7" type="ORF">E5Q_02989</name>
</gene>
<dbReference type="OrthoDB" id="286637at2759"/>
<dbReference type="PROSITE" id="PS51371">
    <property type="entry name" value="CBS"/>
    <property type="match status" value="2"/>
</dbReference>
<dbReference type="GO" id="GO:0005737">
    <property type="term" value="C:cytoplasm"/>
    <property type="evidence" value="ECO:0007669"/>
    <property type="project" value="TreeGrafter"/>
</dbReference>
<evidence type="ECO:0000313" key="7">
    <source>
        <dbReference type="EMBL" id="GAA96323.1"/>
    </source>
</evidence>
<dbReference type="GO" id="GO:0019901">
    <property type="term" value="F:protein kinase binding"/>
    <property type="evidence" value="ECO:0007669"/>
    <property type="project" value="TreeGrafter"/>
</dbReference>
<dbReference type="InterPro" id="IPR046342">
    <property type="entry name" value="CBS_dom_sf"/>
</dbReference>
<feature type="compositionally biased region" description="Polar residues" evidence="5">
    <location>
        <begin position="35"/>
        <end position="44"/>
    </location>
</feature>
<dbReference type="Pfam" id="PF00571">
    <property type="entry name" value="CBS"/>
    <property type="match status" value="2"/>
</dbReference>
<dbReference type="PANTHER" id="PTHR13780:SF35">
    <property type="entry name" value="LD22662P"/>
    <property type="match status" value="1"/>
</dbReference>
<proteinExistence type="inferred from homology"/>
<dbReference type="EMBL" id="BABT02000078">
    <property type="protein sequence ID" value="GAA96323.1"/>
    <property type="molecule type" value="Genomic_DNA"/>
</dbReference>
<dbReference type="OMA" id="PPMISIH"/>
<keyword evidence="8" id="KW-1185">Reference proteome</keyword>
<dbReference type="SMART" id="SM00116">
    <property type="entry name" value="CBS"/>
    <property type="match status" value="4"/>
</dbReference>
<feature type="domain" description="CBS" evidence="6">
    <location>
        <begin position="337"/>
        <end position="400"/>
    </location>
</feature>
<dbReference type="GO" id="GO:0016208">
    <property type="term" value="F:AMP binding"/>
    <property type="evidence" value="ECO:0007669"/>
    <property type="project" value="TreeGrafter"/>
</dbReference>
<dbReference type="AlphaFoldDB" id="G7E0G3"/>
<keyword evidence="2" id="KW-0677">Repeat</keyword>
<evidence type="ECO:0000256" key="5">
    <source>
        <dbReference type="SAM" id="MobiDB-lite"/>
    </source>
</evidence>
<evidence type="ECO:0000313" key="8">
    <source>
        <dbReference type="Proteomes" id="UP000009131"/>
    </source>
</evidence>
<comment type="similarity">
    <text evidence="1">Belongs to the 5'-AMP-activated protein kinase gamma subunit family.</text>
</comment>
<evidence type="ECO:0000259" key="6">
    <source>
        <dbReference type="PROSITE" id="PS51371"/>
    </source>
</evidence>
<sequence>MSASEPPLFGNPSDDISDSVPTTSATATDAAIESASPSADTTLSAAEDVGEDEMASLSIAQDMSQEESLAPAQVARPDYSQAHLEALESIRAFMRAHSTYDILPESCRLQVFDSKITVKRAVAALIATGTVSAPLYDSSTFNFGGMFTLTDVIHLIQYYYSKAGTYGLDISQVEDVNLAGLRDIETAIGVPPPPMISIHPDQSLFAACAAIVRTHARRIPLIDYDDQSGKDTILSVLTQYRVLKFIAINCASDTAKLCDSIGSLGVGTYISSYQPKASTSAPGLPPPPSRRPSGQSESAISGEEVSPTDERRGSAVSTSSSGSSAARRPSAMSVQPDSPFHPLAVATLETTVYDVVHMFSEAAISAVPVVDPQTGEVINLYETVDVIDLIRTGAYTNLDLTIGEALTRRSPDFPGVVVCSPDDSMASILKYIKDKRVHRMVIVDDSPMPARTRRSSAVASNTTSATASPLTTKHRLIGVLSLSDVLRHLVPPTGRNLQGLSLLRSDYRGAPPPPAFNLVDPLSPTSIAPPSATEHAELAPTDMPIQQT</sequence>
<organism evidence="7 8">
    <name type="scientific">Mixia osmundae (strain CBS 9802 / IAM 14324 / JCM 22182 / KY 12970)</name>
    <dbReference type="NCBI Taxonomy" id="764103"/>
    <lineage>
        <taxon>Eukaryota</taxon>
        <taxon>Fungi</taxon>
        <taxon>Dikarya</taxon>
        <taxon>Basidiomycota</taxon>
        <taxon>Pucciniomycotina</taxon>
        <taxon>Mixiomycetes</taxon>
        <taxon>Mixiales</taxon>
        <taxon>Mixiaceae</taxon>
        <taxon>Mixia</taxon>
    </lineage>
</organism>
<feature type="region of interest" description="Disordered" evidence="5">
    <location>
        <begin position="275"/>
        <end position="336"/>
    </location>
</feature>
<evidence type="ECO:0000256" key="4">
    <source>
        <dbReference type="PROSITE-ProRule" id="PRU00703"/>
    </source>
</evidence>
<comment type="caution">
    <text evidence="7">The sequence shown here is derived from an EMBL/GenBank/DDBJ whole genome shotgun (WGS) entry which is preliminary data.</text>
</comment>
<dbReference type="Gene3D" id="3.10.580.10">
    <property type="entry name" value="CBS-domain"/>
    <property type="match status" value="2"/>
</dbReference>
<name>G7E0G3_MIXOS</name>
<dbReference type="InterPro" id="IPR050511">
    <property type="entry name" value="AMPK_gamma/SDS23_families"/>
</dbReference>
<evidence type="ECO:0000256" key="2">
    <source>
        <dbReference type="ARBA" id="ARBA00022737"/>
    </source>
</evidence>
<evidence type="ECO:0000256" key="1">
    <source>
        <dbReference type="ARBA" id="ARBA00006750"/>
    </source>
</evidence>
<dbReference type="Proteomes" id="UP000009131">
    <property type="component" value="Unassembled WGS sequence"/>
</dbReference>
<protein>
    <recommendedName>
        <fullName evidence="6">CBS domain-containing protein</fullName>
    </recommendedName>
</protein>
<accession>G7E0G3</accession>
<dbReference type="InParanoid" id="G7E0G3"/>
<reference evidence="7 8" key="2">
    <citation type="journal article" date="2012" name="Open Biol.">
        <title>Characteristics of nucleosomes and linker DNA regions on the genome of the basidiomycete Mixia osmundae revealed by mono- and dinucleosome mapping.</title>
        <authorList>
            <person name="Nishida H."/>
            <person name="Kondo S."/>
            <person name="Matsumoto T."/>
            <person name="Suzuki Y."/>
            <person name="Yoshikawa H."/>
            <person name="Taylor T.D."/>
            <person name="Sugiyama J."/>
        </authorList>
    </citation>
    <scope>NUCLEOTIDE SEQUENCE [LARGE SCALE GENOMIC DNA]</scope>
    <source>
        <strain evidence="8">CBS 9802 / IAM 14324 / JCM 22182 / KY 12970</strain>
    </source>
</reference>
<dbReference type="STRING" id="764103.G7E0G3"/>
<evidence type="ECO:0000256" key="3">
    <source>
        <dbReference type="ARBA" id="ARBA00023122"/>
    </source>
</evidence>
<dbReference type="HOGENOM" id="CLU_021740_1_0_1"/>
<keyword evidence="3 4" id="KW-0129">CBS domain</keyword>
<dbReference type="PANTHER" id="PTHR13780">
    <property type="entry name" value="AMP-ACTIVATED PROTEIN KINASE, GAMMA REGULATORY SUBUNIT"/>
    <property type="match status" value="1"/>
</dbReference>
<dbReference type="eggNOG" id="KOG1764">
    <property type="taxonomic scope" value="Eukaryota"/>
</dbReference>
<feature type="region of interest" description="Disordered" evidence="5">
    <location>
        <begin position="521"/>
        <end position="548"/>
    </location>
</feature>
<dbReference type="SUPFAM" id="SSF54631">
    <property type="entry name" value="CBS-domain pair"/>
    <property type="match status" value="2"/>
</dbReference>
<dbReference type="FunCoup" id="G7E0G3">
    <property type="interactions" value="114"/>
</dbReference>
<dbReference type="GO" id="GO:0019887">
    <property type="term" value="F:protein kinase regulator activity"/>
    <property type="evidence" value="ECO:0007669"/>
    <property type="project" value="TreeGrafter"/>
</dbReference>
<feature type="compositionally biased region" description="Low complexity" evidence="5">
    <location>
        <begin position="314"/>
        <end position="333"/>
    </location>
</feature>
<feature type="domain" description="CBS" evidence="6">
    <location>
        <begin position="191"/>
        <end position="254"/>
    </location>
</feature>
<reference evidence="7 8" key="1">
    <citation type="journal article" date="2011" name="J. Gen. Appl. Microbiol.">
        <title>Draft genome sequencing of the enigmatic basidiomycete Mixia osmundae.</title>
        <authorList>
            <person name="Nishida H."/>
            <person name="Nagatsuka Y."/>
            <person name="Sugiyama J."/>
        </authorList>
    </citation>
    <scope>NUCLEOTIDE SEQUENCE [LARGE SCALE GENOMIC DNA]</scope>
    <source>
        <strain evidence="8">CBS 9802 / IAM 14324 / JCM 22182 / KY 12970</strain>
    </source>
</reference>
<dbReference type="CDD" id="cd04641">
    <property type="entry name" value="CBS_euAMPK_gamma-like_repeat2"/>
    <property type="match status" value="1"/>
</dbReference>
<dbReference type="GO" id="GO:0005634">
    <property type="term" value="C:nucleus"/>
    <property type="evidence" value="ECO:0007669"/>
    <property type="project" value="TreeGrafter"/>
</dbReference>
<dbReference type="GO" id="GO:0031588">
    <property type="term" value="C:nucleotide-activated protein kinase complex"/>
    <property type="evidence" value="ECO:0007669"/>
    <property type="project" value="TreeGrafter"/>
</dbReference>